<dbReference type="EMBL" id="JAUSZT010000002">
    <property type="protein sequence ID" value="MDQ0995725.1"/>
    <property type="molecule type" value="Genomic_DNA"/>
</dbReference>
<sequence>MAGKAVRRLRVSDRSLIQPGPVAAQRFESFEGKGRKLEFTLAPGLSINDAIARPLLAENIRAAALAIEDGSFAPLHYLMPALSTDGVHAAWYSGQYSPMDETELERGNVTFGERDGAPFIHCHAIWNEADGSRNAGHILPHETIVSQPIRATAWAVDSIAMVSEPDEETGFTLFHPVPLNELKTDQQGPRMVFARIAPNEDIIESLEAICRKHGIEHALVRGSVGSLIGARYLGGSIVDDIATEVFVLEGIVSEGAAATRLEIAMVDTHGTITRGFLERGDNPVCITFELCLEEIARPMW</sequence>
<reference evidence="2 3" key="1">
    <citation type="submission" date="2023-07" db="EMBL/GenBank/DDBJ databases">
        <title>Comparative genomics of wheat-associated soil bacteria to identify genetic determinants of phenazine resistance.</title>
        <authorList>
            <person name="Mouncey N."/>
        </authorList>
    </citation>
    <scope>NUCLEOTIDE SEQUENCE [LARGE SCALE GENOMIC DNA]</scope>
    <source>
        <strain evidence="2 3">W4I11</strain>
    </source>
</reference>
<evidence type="ECO:0000313" key="3">
    <source>
        <dbReference type="Proteomes" id="UP001237780"/>
    </source>
</evidence>
<organism evidence="2 3">
    <name type="scientific">Phyllobacterium ifriqiyense</name>
    <dbReference type="NCBI Taxonomy" id="314238"/>
    <lineage>
        <taxon>Bacteria</taxon>
        <taxon>Pseudomonadati</taxon>
        <taxon>Pseudomonadota</taxon>
        <taxon>Alphaproteobacteria</taxon>
        <taxon>Hyphomicrobiales</taxon>
        <taxon>Phyllobacteriaceae</taxon>
        <taxon>Phyllobacterium</taxon>
    </lineage>
</organism>
<keyword evidence="3" id="KW-1185">Reference proteome</keyword>
<accession>A0ABU0S714</accession>
<feature type="domain" description="PPC" evidence="1">
    <location>
        <begin position="185"/>
        <end position="300"/>
    </location>
</feature>
<dbReference type="Pfam" id="PF03479">
    <property type="entry name" value="PCC"/>
    <property type="match status" value="1"/>
</dbReference>
<dbReference type="PROSITE" id="PS51742">
    <property type="entry name" value="PPC"/>
    <property type="match status" value="1"/>
</dbReference>
<comment type="caution">
    <text evidence="2">The sequence shown here is derived from an EMBL/GenBank/DDBJ whole genome shotgun (WGS) entry which is preliminary data.</text>
</comment>
<gene>
    <name evidence="2" type="ORF">QFZ34_000902</name>
</gene>
<proteinExistence type="predicted"/>
<protein>
    <submittedName>
        <fullName evidence="2">DNA-binding protein with PD1-like motif</fullName>
    </submittedName>
</protein>
<dbReference type="Proteomes" id="UP001237780">
    <property type="component" value="Unassembled WGS sequence"/>
</dbReference>
<name>A0ABU0S714_9HYPH</name>
<dbReference type="InterPro" id="IPR005175">
    <property type="entry name" value="PPC_dom"/>
</dbReference>
<dbReference type="Gene3D" id="3.30.1330.80">
    <property type="entry name" value="Hypothetical protein, similar to alpha- acetolactate decarboxylase, domain 2"/>
    <property type="match status" value="2"/>
</dbReference>
<dbReference type="SUPFAM" id="SSF117856">
    <property type="entry name" value="AF0104/ALDC/Ptd012-like"/>
    <property type="match status" value="2"/>
</dbReference>
<evidence type="ECO:0000313" key="2">
    <source>
        <dbReference type="EMBL" id="MDQ0995725.1"/>
    </source>
</evidence>
<evidence type="ECO:0000259" key="1">
    <source>
        <dbReference type="PROSITE" id="PS51742"/>
    </source>
</evidence>